<feature type="region of interest" description="Disordered" evidence="1">
    <location>
        <begin position="1"/>
        <end position="24"/>
    </location>
</feature>
<dbReference type="AlphaFoldDB" id="A0AAD6Y213"/>
<name>A0AAD6Y213_9AGAR</name>
<keyword evidence="3" id="KW-1185">Reference proteome</keyword>
<accession>A0AAD6Y213</accession>
<evidence type="ECO:0000313" key="3">
    <source>
        <dbReference type="Proteomes" id="UP001219525"/>
    </source>
</evidence>
<dbReference type="EMBL" id="JARJCW010000114">
    <property type="protein sequence ID" value="KAJ7192912.1"/>
    <property type="molecule type" value="Genomic_DNA"/>
</dbReference>
<dbReference type="Proteomes" id="UP001219525">
    <property type="component" value="Unassembled WGS sequence"/>
</dbReference>
<sequence length="423" mass="47085">MTTHPRLSESTSLPHYTSTVSLPEYSPNLRHGERLLTQTLSGREPSRPTGAYVRRCGRETLVLFNQQPGVHSPVYGRGARVCGEIRIESPECISSVVLQMRGKMDVTLKNRGCTAMRTLRQNCVLWAYDPNCARCPARLPFSACLPTTFHGDDHAVYPLPPSYELILPGFFAKSAYRLCLVITRDDHKHQLLSSDNTMTVPFCYRPGSYVPRLPCRPRTFLRDIKTRPEEWRQVVIQIPTLPHADIEPLHLSLFFPKANEWGVRDTVPIHLQLTGPASLVQHFRVPHVPGLGTSQSIRCSLQRDIVIEMNHCQTTRRVVIGHGQITPCAPPTRAWHTDQNSGYTTTLDWDGELCCDADVIVGAFDAGLIEVQDFIVVEITPPRALLAQIAPVRHTVPIVLVAESAALSEGLYDGAPGVPSTEL</sequence>
<protein>
    <submittedName>
        <fullName evidence="2">Uncharacterized protein</fullName>
    </submittedName>
</protein>
<feature type="compositionally biased region" description="Polar residues" evidence="1">
    <location>
        <begin position="1"/>
        <end position="21"/>
    </location>
</feature>
<organism evidence="2 3">
    <name type="scientific">Mycena pura</name>
    <dbReference type="NCBI Taxonomy" id="153505"/>
    <lineage>
        <taxon>Eukaryota</taxon>
        <taxon>Fungi</taxon>
        <taxon>Dikarya</taxon>
        <taxon>Basidiomycota</taxon>
        <taxon>Agaricomycotina</taxon>
        <taxon>Agaricomycetes</taxon>
        <taxon>Agaricomycetidae</taxon>
        <taxon>Agaricales</taxon>
        <taxon>Marasmiineae</taxon>
        <taxon>Mycenaceae</taxon>
        <taxon>Mycena</taxon>
    </lineage>
</organism>
<gene>
    <name evidence="2" type="ORF">GGX14DRAFT_379642</name>
</gene>
<evidence type="ECO:0000256" key="1">
    <source>
        <dbReference type="SAM" id="MobiDB-lite"/>
    </source>
</evidence>
<comment type="caution">
    <text evidence="2">The sequence shown here is derived from an EMBL/GenBank/DDBJ whole genome shotgun (WGS) entry which is preliminary data.</text>
</comment>
<proteinExistence type="predicted"/>
<evidence type="ECO:0000313" key="2">
    <source>
        <dbReference type="EMBL" id="KAJ7192912.1"/>
    </source>
</evidence>
<reference evidence="2" key="1">
    <citation type="submission" date="2023-03" db="EMBL/GenBank/DDBJ databases">
        <title>Massive genome expansion in bonnet fungi (Mycena s.s.) driven by repeated elements and novel gene families across ecological guilds.</title>
        <authorList>
            <consortium name="Lawrence Berkeley National Laboratory"/>
            <person name="Harder C.B."/>
            <person name="Miyauchi S."/>
            <person name="Viragh M."/>
            <person name="Kuo A."/>
            <person name="Thoen E."/>
            <person name="Andreopoulos B."/>
            <person name="Lu D."/>
            <person name="Skrede I."/>
            <person name="Drula E."/>
            <person name="Henrissat B."/>
            <person name="Morin E."/>
            <person name="Kohler A."/>
            <person name="Barry K."/>
            <person name="LaButti K."/>
            <person name="Morin E."/>
            <person name="Salamov A."/>
            <person name="Lipzen A."/>
            <person name="Mereny Z."/>
            <person name="Hegedus B."/>
            <person name="Baldrian P."/>
            <person name="Stursova M."/>
            <person name="Weitz H."/>
            <person name="Taylor A."/>
            <person name="Grigoriev I.V."/>
            <person name="Nagy L.G."/>
            <person name="Martin F."/>
            <person name="Kauserud H."/>
        </authorList>
    </citation>
    <scope>NUCLEOTIDE SEQUENCE</scope>
    <source>
        <strain evidence="2">9144</strain>
    </source>
</reference>